<name>A0A1H0A973_9ACTN</name>
<dbReference type="InterPro" id="IPR023346">
    <property type="entry name" value="Lysozyme-like_dom_sf"/>
</dbReference>
<evidence type="ECO:0008006" key="4">
    <source>
        <dbReference type="Google" id="ProtNLM"/>
    </source>
</evidence>
<keyword evidence="3" id="KW-1185">Reference proteome</keyword>
<dbReference type="OrthoDB" id="9766277at2"/>
<protein>
    <recommendedName>
        <fullName evidence="4">Transglycosylase SLT domain-containing protein</fullName>
    </recommendedName>
</protein>
<gene>
    <name evidence="2" type="ORF">SAMN05192576_1971</name>
</gene>
<dbReference type="RefSeq" id="WP_091024171.1">
    <property type="nucleotide sequence ID" value="NZ_BKAE01000011.1"/>
</dbReference>
<dbReference type="Proteomes" id="UP000199004">
    <property type="component" value="Unassembled WGS sequence"/>
</dbReference>
<dbReference type="AlphaFoldDB" id="A0A1H0A973"/>
<accession>A0A1H0A973</accession>
<feature type="compositionally biased region" description="Polar residues" evidence="1">
    <location>
        <begin position="70"/>
        <end position="81"/>
    </location>
</feature>
<sequence length="224" mass="23619">MSKHVKHVPKHRGPVTRPALVEAPRKALRNTVILSSVAVAATGATVTTGLIGQAPAVSAASGDTRPATAAQASGTLSSLSQRGLADRAPAVSRSSDRRRAADPVKAASLLQTDGPAMTRTEDLSDDDPREIGRALLAEFGFSSDQFGCLDSLWTRESNWTWNADNPSSSAYGIPQALPGSKMSSAGADWATNPVTQIRWGLGYIQDRYGSPCSAWGHSESVGWY</sequence>
<reference evidence="3" key="1">
    <citation type="submission" date="2016-10" db="EMBL/GenBank/DDBJ databases">
        <authorList>
            <person name="Varghese N."/>
            <person name="Submissions S."/>
        </authorList>
    </citation>
    <scope>NUCLEOTIDE SEQUENCE [LARGE SCALE GENOMIC DNA]</scope>
    <source>
        <strain evidence="3">CGMCC 1.11147</strain>
    </source>
</reference>
<organism evidence="2 3">
    <name type="scientific">Nocardioides szechwanensis</name>
    <dbReference type="NCBI Taxonomy" id="1005944"/>
    <lineage>
        <taxon>Bacteria</taxon>
        <taxon>Bacillati</taxon>
        <taxon>Actinomycetota</taxon>
        <taxon>Actinomycetes</taxon>
        <taxon>Propionibacteriales</taxon>
        <taxon>Nocardioidaceae</taxon>
        <taxon>Nocardioides</taxon>
    </lineage>
</organism>
<evidence type="ECO:0000313" key="3">
    <source>
        <dbReference type="Proteomes" id="UP000199004"/>
    </source>
</evidence>
<dbReference type="STRING" id="1005944.SAMN05192576_1971"/>
<dbReference type="SUPFAM" id="SSF53955">
    <property type="entry name" value="Lysozyme-like"/>
    <property type="match status" value="1"/>
</dbReference>
<evidence type="ECO:0000313" key="2">
    <source>
        <dbReference type="EMBL" id="SDN30090.1"/>
    </source>
</evidence>
<proteinExistence type="predicted"/>
<evidence type="ECO:0000256" key="1">
    <source>
        <dbReference type="SAM" id="MobiDB-lite"/>
    </source>
</evidence>
<feature type="region of interest" description="Disordered" evidence="1">
    <location>
        <begin position="59"/>
        <end position="127"/>
    </location>
</feature>
<dbReference type="EMBL" id="FNIC01000002">
    <property type="protein sequence ID" value="SDN30090.1"/>
    <property type="molecule type" value="Genomic_DNA"/>
</dbReference>